<dbReference type="InterPro" id="IPR016040">
    <property type="entry name" value="NAD(P)-bd_dom"/>
</dbReference>
<evidence type="ECO:0000313" key="3">
    <source>
        <dbReference type="Proteomes" id="UP000464178"/>
    </source>
</evidence>
<dbReference type="InterPro" id="IPR036291">
    <property type="entry name" value="NAD(P)-bd_dom_sf"/>
</dbReference>
<evidence type="ECO:0000313" key="2">
    <source>
        <dbReference type="EMBL" id="VTR95753.1"/>
    </source>
</evidence>
<dbReference type="InterPro" id="IPR051606">
    <property type="entry name" value="Polyketide_Oxido-like"/>
</dbReference>
<dbReference type="KEGG" id="gms:SOIL9_19610"/>
<dbReference type="Gene3D" id="3.40.50.720">
    <property type="entry name" value="NAD(P)-binding Rossmann-like Domain"/>
    <property type="match status" value="1"/>
</dbReference>
<reference evidence="2 3" key="1">
    <citation type="submission" date="2019-05" db="EMBL/GenBank/DDBJ databases">
        <authorList>
            <consortium name="Science for Life Laboratories"/>
        </authorList>
    </citation>
    <scope>NUCLEOTIDE SEQUENCE [LARGE SCALE GENOMIC DNA]</scope>
    <source>
        <strain evidence="2">Soil9</strain>
    </source>
</reference>
<dbReference type="PANTHER" id="PTHR43355">
    <property type="entry name" value="FLAVIN REDUCTASE (NADPH)"/>
    <property type="match status" value="1"/>
</dbReference>
<feature type="domain" description="NAD(P)-binding" evidence="1">
    <location>
        <begin position="7"/>
        <end position="199"/>
    </location>
</feature>
<name>A0A6P2D3T8_9BACT</name>
<keyword evidence="3" id="KW-1185">Reference proteome</keyword>
<evidence type="ECO:0000259" key="1">
    <source>
        <dbReference type="Pfam" id="PF13460"/>
    </source>
</evidence>
<dbReference type="SUPFAM" id="SSF51735">
    <property type="entry name" value="NAD(P)-binding Rossmann-fold domains"/>
    <property type="match status" value="1"/>
</dbReference>
<dbReference type="RefSeq" id="WP_162670129.1">
    <property type="nucleotide sequence ID" value="NZ_LR593886.1"/>
</dbReference>
<dbReference type="Pfam" id="PF13460">
    <property type="entry name" value="NAD_binding_10"/>
    <property type="match status" value="1"/>
</dbReference>
<dbReference type="Proteomes" id="UP000464178">
    <property type="component" value="Chromosome"/>
</dbReference>
<organism evidence="2 3">
    <name type="scientific">Gemmata massiliana</name>
    <dbReference type="NCBI Taxonomy" id="1210884"/>
    <lineage>
        <taxon>Bacteria</taxon>
        <taxon>Pseudomonadati</taxon>
        <taxon>Planctomycetota</taxon>
        <taxon>Planctomycetia</taxon>
        <taxon>Gemmatales</taxon>
        <taxon>Gemmataceae</taxon>
        <taxon>Gemmata</taxon>
    </lineage>
</organism>
<proteinExistence type="predicted"/>
<dbReference type="GO" id="GO:0016646">
    <property type="term" value="F:oxidoreductase activity, acting on the CH-NH group of donors, NAD or NADP as acceptor"/>
    <property type="evidence" value="ECO:0007669"/>
    <property type="project" value="TreeGrafter"/>
</dbReference>
<dbReference type="EMBL" id="LR593886">
    <property type="protein sequence ID" value="VTR95753.1"/>
    <property type="molecule type" value="Genomic_DNA"/>
</dbReference>
<dbReference type="PANTHER" id="PTHR43355:SF2">
    <property type="entry name" value="FLAVIN REDUCTASE (NADPH)"/>
    <property type="match status" value="1"/>
</dbReference>
<dbReference type="AlphaFoldDB" id="A0A6P2D3T8"/>
<gene>
    <name evidence="2" type="ORF">SOIL9_19610</name>
</gene>
<accession>A0A6P2D3T8</accession>
<protein>
    <recommendedName>
        <fullName evidence="1">NAD(P)-binding domain-containing protein</fullName>
    </recommendedName>
</protein>
<sequence>MKILLIGASGTIGQRILAEALSRGHTVTAVTRDPSKVPAQDRVKAVKGDVIDAKSLASVASGHDVVVSAFGPSGGQDASKTVDAARAQIAGLKAAGVKRLIVVGGAGSLEVAPGVQVVDTPEFPAAWKGIALAHRDALEVYRKEGNDLEWTYISPPALIEPGTRTGKFRVGADQLLVDANGQSRISAEDYAIALVDEVETPKHIRKRFTVAY</sequence>
<dbReference type="CDD" id="cd05244">
    <property type="entry name" value="BVR-B_like_SDR_a"/>
    <property type="match status" value="1"/>
</dbReference>